<evidence type="ECO:0000313" key="2">
    <source>
        <dbReference type="EMBL" id="PSG94002.1"/>
    </source>
</evidence>
<evidence type="ECO:0000313" key="3">
    <source>
        <dbReference type="Proteomes" id="UP000238430"/>
    </source>
</evidence>
<dbReference type="OrthoDB" id="1274006at2"/>
<gene>
    <name evidence="2" type="ORF">C7H61_02155</name>
</gene>
<dbReference type="EMBL" id="PXOT01000014">
    <property type="protein sequence ID" value="PSG94002.1"/>
    <property type="molecule type" value="Genomic_DNA"/>
</dbReference>
<proteinExistence type="predicted"/>
<feature type="signal peptide" evidence="1">
    <location>
        <begin position="1"/>
        <end position="20"/>
    </location>
</feature>
<dbReference type="RefSeq" id="WP_106676745.1">
    <property type="nucleotide sequence ID" value="NZ_JACHWV010000006.1"/>
</dbReference>
<name>A0A2T1NM93_9FLAO</name>
<protein>
    <submittedName>
        <fullName evidence="2">Uncharacterized protein</fullName>
    </submittedName>
</protein>
<keyword evidence="1" id="KW-0732">Signal</keyword>
<keyword evidence="3" id="KW-1185">Reference proteome</keyword>
<dbReference type="AlphaFoldDB" id="A0A2T1NM93"/>
<organism evidence="2 3">
    <name type="scientific">Mesoflavibacter zeaxanthinifaciens subsp. sabulilitoris</name>
    <dbReference type="NCBI Taxonomy" id="1520893"/>
    <lineage>
        <taxon>Bacteria</taxon>
        <taxon>Pseudomonadati</taxon>
        <taxon>Bacteroidota</taxon>
        <taxon>Flavobacteriia</taxon>
        <taxon>Flavobacteriales</taxon>
        <taxon>Flavobacteriaceae</taxon>
        <taxon>Mesoflavibacter</taxon>
    </lineage>
</organism>
<feature type="chain" id="PRO_5015611856" evidence="1">
    <location>
        <begin position="21"/>
        <end position="264"/>
    </location>
</feature>
<dbReference type="Proteomes" id="UP000238430">
    <property type="component" value="Unassembled WGS sequence"/>
</dbReference>
<evidence type="ECO:0000256" key="1">
    <source>
        <dbReference type="SAM" id="SignalP"/>
    </source>
</evidence>
<sequence length="264" mass="30244">MKLHKILTIFTLLCCTTLLAQDQLNNYKYIVVPNQFKFQKEAGQYRVNGLTKFLLEKQNFNVLLEDEVLPMDAIKNNCLVLKTTAIDDSSMFKTKIKFQFKDCQGKVVYTTEEGESREKKYIVAYNEAVRQAFGSLSNFTHNYEVKETENEVEEVIVTPLPKVTEAPLVEEVDEEEIDEEIEIRVKEGYKNSSNNALTAEAFGVINYKLKNSQGQTVYTILYSGKEDFYIVKGKDAVIYKMNGSWVIATNDNGTLQIKSIDIKF</sequence>
<comment type="caution">
    <text evidence="2">The sequence shown here is derived from an EMBL/GenBank/DDBJ whole genome shotgun (WGS) entry which is preliminary data.</text>
</comment>
<reference evidence="2 3" key="1">
    <citation type="submission" date="2018-03" db="EMBL/GenBank/DDBJ databases">
        <title>Mesoflavibacter sp. HG37 and Mesoflavibacter sp. HG96 sp.nov., two marine bacteria isolated from seawater of Western Pacific Ocean.</title>
        <authorList>
            <person name="Cheng H."/>
            <person name="Wu Y.-H."/>
            <person name="Guo L.-L."/>
            <person name="Xu X.-W."/>
        </authorList>
    </citation>
    <scope>NUCLEOTIDE SEQUENCE [LARGE SCALE GENOMIC DNA]</scope>
    <source>
        <strain evidence="2 3">KCTC 42117</strain>
    </source>
</reference>
<accession>A0A2T1NM93</accession>